<reference evidence="1" key="1">
    <citation type="submission" date="2018-05" db="EMBL/GenBank/DDBJ databases">
        <authorList>
            <person name="Lanie J.A."/>
            <person name="Ng W.-L."/>
            <person name="Kazmierczak K.M."/>
            <person name="Andrzejewski T.M."/>
            <person name="Davidsen T.M."/>
            <person name="Wayne K.J."/>
            <person name="Tettelin H."/>
            <person name="Glass J.I."/>
            <person name="Rusch D."/>
            <person name="Podicherti R."/>
            <person name="Tsui H.-C.T."/>
            <person name="Winkler M.E."/>
        </authorList>
    </citation>
    <scope>NUCLEOTIDE SEQUENCE</scope>
</reference>
<dbReference type="Gene3D" id="2.60.120.200">
    <property type="match status" value="1"/>
</dbReference>
<dbReference type="AlphaFoldDB" id="A0A382U800"/>
<gene>
    <name evidence="1" type="ORF">METZ01_LOCUS382859</name>
</gene>
<feature type="non-terminal residue" evidence="1">
    <location>
        <position position="1"/>
    </location>
</feature>
<sequence length="105" mass="10569">VPSYTVAGIVIAAVGCAGSQGSDKAGGGARSSVLEQGLVAHWCFDSEAGVDCSKGGFDGYVVGSIQATDGIVGKAASFDGSSWIEVPSPFFLDGLCEVSLSVFMR</sequence>
<evidence type="ECO:0000313" key="1">
    <source>
        <dbReference type="EMBL" id="SVD30005.1"/>
    </source>
</evidence>
<protein>
    <submittedName>
        <fullName evidence="1">Uncharacterized protein</fullName>
    </submittedName>
</protein>
<accession>A0A382U800</accession>
<feature type="non-terminal residue" evidence="1">
    <location>
        <position position="105"/>
    </location>
</feature>
<organism evidence="1">
    <name type="scientific">marine metagenome</name>
    <dbReference type="NCBI Taxonomy" id="408172"/>
    <lineage>
        <taxon>unclassified sequences</taxon>
        <taxon>metagenomes</taxon>
        <taxon>ecological metagenomes</taxon>
    </lineage>
</organism>
<name>A0A382U800_9ZZZZ</name>
<dbReference type="InterPro" id="IPR013320">
    <property type="entry name" value="ConA-like_dom_sf"/>
</dbReference>
<dbReference type="EMBL" id="UINC01141958">
    <property type="protein sequence ID" value="SVD30005.1"/>
    <property type="molecule type" value="Genomic_DNA"/>
</dbReference>
<proteinExistence type="predicted"/>
<dbReference type="SUPFAM" id="SSF49899">
    <property type="entry name" value="Concanavalin A-like lectins/glucanases"/>
    <property type="match status" value="1"/>
</dbReference>